<protein>
    <submittedName>
        <fullName evidence="2">Uncharacterized protein</fullName>
    </submittedName>
</protein>
<evidence type="ECO:0000256" key="1">
    <source>
        <dbReference type="SAM" id="MobiDB-lite"/>
    </source>
</evidence>
<organism evidence="2 3">
    <name type="scientific">Sorangium cellulosum</name>
    <name type="common">Polyangium cellulosum</name>
    <dbReference type="NCBI Taxonomy" id="56"/>
    <lineage>
        <taxon>Bacteria</taxon>
        <taxon>Pseudomonadati</taxon>
        <taxon>Myxococcota</taxon>
        <taxon>Polyangia</taxon>
        <taxon>Polyangiales</taxon>
        <taxon>Polyangiaceae</taxon>
        <taxon>Sorangium</taxon>
    </lineage>
</organism>
<name>A0A4P2QEA8_SORCE</name>
<dbReference type="Proteomes" id="UP000295781">
    <property type="component" value="Chromosome"/>
</dbReference>
<dbReference type="AlphaFoldDB" id="A0A4P2QEA8"/>
<dbReference type="EMBL" id="CP012670">
    <property type="protein sequence ID" value="AUX27513.1"/>
    <property type="molecule type" value="Genomic_DNA"/>
</dbReference>
<sequence length="78" mass="8441">MQRRCRTRARPDVRHHANNPTQVGQPFPSAPDVNPLVGRKLGRHVDPQRLGALGHGGSCLQSVARTREGYAGGHRGLG</sequence>
<accession>A0A4P2QEA8</accession>
<evidence type="ECO:0000313" key="2">
    <source>
        <dbReference type="EMBL" id="AUX27513.1"/>
    </source>
</evidence>
<proteinExistence type="predicted"/>
<gene>
    <name evidence="2" type="ORF">SOCEGT47_081040</name>
</gene>
<reference evidence="2 3" key="1">
    <citation type="submission" date="2015-09" db="EMBL/GenBank/DDBJ databases">
        <title>Sorangium comparison.</title>
        <authorList>
            <person name="Zaburannyi N."/>
            <person name="Bunk B."/>
            <person name="Overmann J."/>
            <person name="Mueller R."/>
        </authorList>
    </citation>
    <scope>NUCLEOTIDE SEQUENCE [LARGE SCALE GENOMIC DNA]</scope>
    <source>
        <strain evidence="2 3">So ceGT47</strain>
    </source>
</reference>
<evidence type="ECO:0000313" key="3">
    <source>
        <dbReference type="Proteomes" id="UP000295781"/>
    </source>
</evidence>
<feature type="region of interest" description="Disordered" evidence="1">
    <location>
        <begin position="1"/>
        <end position="40"/>
    </location>
</feature>